<proteinExistence type="predicted"/>
<dbReference type="RefSeq" id="WP_153249958.1">
    <property type="nucleotide sequence ID" value="NZ_CP135727.1"/>
</dbReference>
<dbReference type="PANTHER" id="PTHR30399:SF1">
    <property type="entry name" value="UTP PYROPHOSPHATASE"/>
    <property type="match status" value="1"/>
</dbReference>
<dbReference type="Pfam" id="PF01863">
    <property type="entry name" value="YgjP-like"/>
    <property type="match status" value="1"/>
</dbReference>
<evidence type="ECO:0000313" key="2">
    <source>
        <dbReference type="EMBL" id="QFY43988.1"/>
    </source>
</evidence>
<dbReference type="AlphaFoldDB" id="A0A5Q0BPH5"/>
<feature type="domain" description="YgjP-like metallopeptidase" evidence="1">
    <location>
        <begin position="22"/>
        <end position="234"/>
    </location>
</feature>
<sequence length="243" mass="27808">MTVAMPQTFADAFRIRHSARAKRLRLVVKPGLVELVAPLAANERQAQDFLARHRSWAEKKLHEMAAHQTGAAHISLSAATSLPWRGKEIPLTILDEPRRNARVELSDEACVIRLPATTLGAAREQLLDRALMTAAQKRLGVRIDYWIQRHAARYGLYPRATRIKRMKSRWGSCGPRNDLNINLLLAFVPDGVLEYVVVHELCHIRERNHGPAFWQLVALHLPEYMQQRRWLKTHGSALLQRFC</sequence>
<gene>
    <name evidence="2" type="ORF">F6R98_16245</name>
</gene>
<protein>
    <submittedName>
        <fullName evidence="2">M48 family metallopeptidase</fullName>
    </submittedName>
</protein>
<dbReference type="OrthoDB" id="9811177at2"/>
<dbReference type="Gene3D" id="3.30.2010.10">
    <property type="entry name" value="Metalloproteases ('zincins'), catalytic domain"/>
    <property type="match status" value="1"/>
</dbReference>
<organism evidence="2 3">
    <name type="scientific">Candidatus Methylospira mobilis</name>
    <dbReference type="NCBI Taxonomy" id="1808979"/>
    <lineage>
        <taxon>Bacteria</taxon>
        <taxon>Pseudomonadati</taxon>
        <taxon>Pseudomonadota</taxon>
        <taxon>Gammaproteobacteria</taxon>
        <taxon>Methylococcales</taxon>
        <taxon>Methylococcaceae</taxon>
        <taxon>Candidatus Methylospira</taxon>
    </lineage>
</organism>
<evidence type="ECO:0000259" key="1">
    <source>
        <dbReference type="Pfam" id="PF01863"/>
    </source>
</evidence>
<dbReference type="InterPro" id="IPR002725">
    <property type="entry name" value="YgjP-like_metallopeptidase"/>
</dbReference>
<accession>A0A5Q0BPH5</accession>
<name>A0A5Q0BPH5_9GAMM</name>
<dbReference type="InParanoid" id="A0A5Q0BPH5"/>
<dbReference type="KEGG" id="mmob:F6R98_16245"/>
<dbReference type="EMBL" id="CP044205">
    <property type="protein sequence ID" value="QFY43988.1"/>
    <property type="molecule type" value="Genomic_DNA"/>
</dbReference>
<evidence type="ECO:0000313" key="3">
    <source>
        <dbReference type="Proteomes" id="UP000325755"/>
    </source>
</evidence>
<dbReference type="PANTHER" id="PTHR30399">
    <property type="entry name" value="UNCHARACTERIZED PROTEIN YGJP"/>
    <property type="match status" value="1"/>
</dbReference>
<dbReference type="CDD" id="cd07344">
    <property type="entry name" value="M48_yhfN_like"/>
    <property type="match status" value="1"/>
</dbReference>
<keyword evidence="3" id="KW-1185">Reference proteome</keyword>
<dbReference type="InterPro" id="IPR053136">
    <property type="entry name" value="UTP_pyrophosphatase-like"/>
</dbReference>
<reference evidence="2 3" key="1">
    <citation type="submission" date="2019-09" db="EMBL/GenBank/DDBJ databases">
        <title>Ecophysiology of the spiral-shaped methanotroph Methylospira mobilis as revealed by the complete genome sequence.</title>
        <authorList>
            <person name="Oshkin I.Y."/>
            <person name="Dedysh S.N."/>
            <person name="Miroshnikov K."/>
            <person name="Danilova O.V."/>
            <person name="Hakobyan A."/>
            <person name="Liesack W."/>
        </authorList>
    </citation>
    <scope>NUCLEOTIDE SEQUENCE [LARGE SCALE GENOMIC DNA]</scope>
    <source>
        <strain evidence="2 3">Shm1</strain>
    </source>
</reference>
<dbReference type="Proteomes" id="UP000325755">
    <property type="component" value="Chromosome"/>
</dbReference>